<proteinExistence type="predicted"/>
<protein>
    <submittedName>
        <fullName evidence="3">Uncharacterized protein</fullName>
    </submittedName>
</protein>
<evidence type="ECO:0000313" key="4">
    <source>
        <dbReference type="Proteomes" id="UP000286931"/>
    </source>
</evidence>
<evidence type="ECO:0000256" key="2">
    <source>
        <dbReference type="SAM" id="Phobius"/>
    </source>
</evidence>
<organism evidence="3 4">
    <name type="scientific">Embleya hyalina</name>
    <dbReference type="NCBI Taxonomy" id="516124"/>
    <lineage>
        <taxon>Bacteria</taxon>
        <taxon>Bacillati</taxon>
        <taxon>Actinomycetota</taxon>
        <taxon>Actinomycetes</taxon>
        <taxon>Kitasatosporales</taxon>
        <taxon>Streptomycetaceae</taxon>
        <taxon>Embleya</taxon>
    </lineage>
</organism>
<comment type="caution">
    <text evidence="3">The sequence shown here is derived from an EMBL/GenBank/DDBJ whole genome shotgun (WGS) entry which is preliminary data.</text>
</comment>
<evidence type="ECO:0000313" key="3">
    <source>
        <dbReference type="EMBL" id="GCD95279.1"/>
    </source>
</evidence>
<dbReference type="Proteomes" id="UP000286931">
    <property type="component" value="Unassembled WGS sequence"/>
</dbReference>
<dbReference type="OrthoDB" id="3873200at2"/>
<dbReference type="EMBL" id="BIFH01000017">
    <property type="protein sequence ID" value="GCD95279.1"/>
    <property type="molecule type" value="Genomic_DNA"/>
</dbReference>
<keyword evidence="2" id="KW-1133">Transmembrane helix</keyword>
<feature type="region of interest" description="Disordered" evidence="1">
    <location>
        <begin position="58"/>
        <end position="78"/>
    </location>
</feature>
<evidence type="ECO:0000256" key="1">
    <source>
        <dbReference type="SAM" id="MobiDB-lite"/>
    </source>
</evidence>
<dbReference type="AlphaFoldDB" id="A0A401YL67"/>
<dbReference type="RefSeq" id="WP_126637404.1">
    <property type="nucleotide sequence ID" value="NZ_BIFH01000017.1"/>
</dbReference>
<keyword evidence="4" id="KW-1185">Reference proteome</keyword>
<gene>
    <name evidence="3" type="ORF">EHYA_02951</name>
</gene>
<feature type="transmembrane region" description="Helical" evidence="2">
    <location>
        <begin position="6"/>
        <end position="24"/>
    </location>
</feature>
<keyword evidence="2" id="KW-0472">Membrane</keyword>
<name>A0A401YL67_9ACTN</name>
<reference evidence="3 4" key="1">
    <citation type="submission" date="2018-12" db="EMBL/GenBank/DDBJ databases">
        <title>Draft genome sequence of Embleya hyalina NBRC 13850T.</title>
        <authorList>
            <person name="Komaki H."/>
            <person name="Hosoyama A."/>
            <person name="Kimura A."/>
            <person name="Ichikawa N."/>
            <person name="Tamura T."/>
        </authorList>
    </citation>
    <scope>NUCLEOTIDE SEQUENCE [LARGE SCALE GENOMIC DNA]</scope>
    <source>
        <strain evidence="3 4">NBRC 13850</strain>
    </source>
</reference>
<keyword evidence="2" id="KW-0812">Transmembrane</keyword>
<sequence>MAAVAWWWAIPGVALVIAVSWAAWTCRALRTPSMHDSMSDFEEWSAALDRVRTATPIIHDPTVDAPDPTLPGTVRDNP</sequence>
<accession>A0A401YL67</accession>